<accession>A0ABU7FTN6</accession>
<proteinExistence type="predicted"/>
<dbReference type="Proteomes" id="UP001333996">
    <property type="component" value="Unassembled WGS sequence"/>
</dbReference>
<evidence type="ECO:0000313" key="1">
    <source>
        <dbReference type="EMBL" id="MED7827338.1"/>
    </source>
</evidence>
<protein>
    <submittedName>
        <fullName evidence="1">Uncharacterized protein</fullName>
    </submittedName>
</protein>
<dbReference type="RefSeq" id="WP_329511720.1">
    <property type="nucleotide sequence ID" value="NZ_BAAAYZ010000151.1"/>
</dbReference>
<comment type="caution">
    <text evidence="1">The sequence shown here is derived from an EMBL/GenBank/DDBJ whole genome shotgun (WGS) entry which is preliminary data.</text>
</comment>
<dbReference type="EMBL" id="JAYWVC010000224">
    <property type="protein sequence ID" value="MED7827338.1"/>
    <property type="molecule type" value="Genomic_DNA"/>
</dbReference>
<reference evidence="1" key="1">
    <citation type="submission" date="2024-01" db="EMBL/GenBank/DDBJ databases">
        <title>First draft genome sequence data of TA4-1, the type strain of Gram-positive actinobacterium Streptomyces chiangmaiensis.</title>
        <authorList>
            <person name="Yasawong M."/>
            <person name="Nantapong N."/>
        </authorList>
    </citation>
    <scope>NUCLEOTIDE SEQUENCE</scope>
    <source>
        <strain evidence="1">TA4-1</strain>
    </source>
</reference>
<gene>
    <name evidence="1" type="ORF">VXC91_36900</name>
</gene>
<name>A0ABU7FTN6_9ACTN</name>
<organism evidence="1 2">
    <name type="scientific">Streptomyces chiangmaiensis</name>
    <dbReference type="NCBI Taxonomy" id="766497"/>
    <lineage>
        <taxon>Bacteria</taxon>
        <taxon>Bacillati</taxon>
        <taxon>Actinomycetota</taxon>
        <taxon>Actinomycetes</taxon>
        <taxon>Kitasatosporales</taxon>
        <taxon>Streptomycetaceae</taxon>
        <taxon>Streptomyces</taxon>
    </lineage>
</organism>
<evidence type="ECO:0000313" key="2">
    <source>
        <dbReference type="Proteomes" id="UP001333996"/>
    </source>
</evidence>
<sequence>MARSRVLPRLAAVGYAVGLTALALQATWPDSLRSSAIHMVSCVSLICLSRSVWLRTAGALNGGPYPLAPAAVSGGAYARQR</sequence>
<keyword evidence="2" id="KW-1185">Reference proteome</keyword>